<dbReference type="InterPro" id="IPR032808">
    <property type="entry name" value="DoxX"/>
</dbReference>
<comment type="subcellular location">
    <subcellularLocation>
        <location evidence="1">Membrane</location>
        <topology evidence="1">Multi-pass membrane protein</topology>
    </subcellularLocation>
</comment>
<feature type="transmembrane region" description="Helical" evidence="5">
    <location>
        <begin position="12"/>
        <end position="33"/>
    </location>
</feature>
<keyword evidence="7" id="KW-1185">Reference proteome</keyword>
<feature type="transmembrane region" description="Helical" evidence="5">
    <location>
        <begin position="102"/>
        <end position="119"/>
    </location>
</feature>
<dbReference type="EMBL" id="JAVDQT010000001">
    <property type="protein sequence ID" value="MDR6431669.1"/>
    <property type="molecule type" value="Genomic_DNA"/>
</dbReference>
<accession>A0ABU1M6K7</accession>
<evidence type="ECO:0000256" key="2">
    <source>
        <dbReference type="ARBA" id="ARBA00022692"/>
    </source>
</evidence>
<gene>
    <name evidence="6" type="ORF">J2782_001374</name>
</gene>
<evidence type="ECO:0000313" key="6">
    <source>
        <dbReference type="EMBL" id="MDR6431669.1"/>
    </source>
</evidence>
<feature type="transmembrane region" description="Helical" evidence="5">
    <location>
        <begin position="53"/>
        <end position="70"/>
    </location>
</feature>
<keyword evidence="4 5" id="KW-0472">Membrane</keyword>
<sequence length="126" mass="13746">MPNLRIRIMNIRSVFTTGLAFLLAAFFVFGAYGNFLLSPQNAASYARWGYPDWFHYITATLELAAAALLINPPTRKTGAAIGALVMVAASLTTLFHAEYDHAIAPLIVLTVSLLVLFLSQRDGSQN</sequence>
<dbReference type="RefSeq" id="WP_310010857.1">
    <property type="nucleotide sequence ID" value="NZ_JAVDQT010000001.1"/>
</dbReference>
<name>A0ABU1M6K7_9HYPH</name>
<evidence type="ECO:0000256" key="4">
    <source>
        <dbReference type="ARBA" id="ARBA00023136"/>
    </source>
</evidence>
<evidence type="ECO:0000313" key="7">
    <source>
        <dbReference type="Proteomes" id="UP001184614"/>
    </source>
</evidence>
<organism evidence="6 7">
    <name type="scientific">Brucella pseudogrignonensis</name>
    <dbReference type="NCBI Taxonomy" id="419475"/>
    <lineage>
        <taxon>Bacteria</taxon>
        <taxon>Pseudomonadati</taxon>
        <taxon>Pseudomonadota</taxon>
        <taxon>Alphaproteobacteria</taxon>
        <taxon>Hyphomicrobiales</taxon>
        <taxon>Brucellaceae</taxon>
        <taxon>Brucella/Ochrobactrum group</taxon>
        <taxon>Brucella</taxon>
    </lineage>
</organism>
<dbReference type="Pfam" id="PF13564">
    <property type="entry name" value="DoxX_2"/>
    <property type="match status" value="1"/>
</dbReference>
<reference evidence="6 7" key="1">
    <citation type="submission" date="2023-07" db="EMBL/GenBank/DDBJ databases">
        <title>Sorghum-associated microbial communities from plants grown in Nebraska, USA.</title>
        <authorList>
            <person name="Schachtman D."/>
        </authorList>
    </citation>
    <scope>NUCLEOTIDE SEQUENCE [LARGE SCALE GENOMIC DNA]</scope>
    <source>
        <strain evidence="6 7">DS1730</strain>
    </source>
</reference>
<evidence type="ECO:0000256" key="5">
    <source>
        <dbReference type="SAM" id="Phobius"/>
    </source>
</evidence>
<comment type="caution">
    <text evidence="6">The sequence shown here is derived from an EMBL/GenBank/DDBJ whole genome shotgun (WGS) entry which is preliminary data.</text>
</comment>
<evidence type="ECO:0000256" key="3">
    <source>
        <dbReference type="ARBA" id="ARBA00022989"/>
    </source>
</evidence>
<feature type="transmembrane region" description="Helical" evidence="5">
    <location>
        <begin position="77"/>
        <end position="96"/>
    </location>
</feature>
<proteinExistence type="predicted"/>
<evidence type="ECO:0000256" key="1">
    <source>
        <dbReference type="ARBA" id="ARBA00004141"/>
    </source>
</evidence>
<keyword evidence="2 5" id="KW-0812">Transmembrane</keyword>
<dbReference type="Proteomes" id="UP001184614">
    <property type="component" value="Unassembled WGS sequence"/>
</dbReference>
<protein>
    <submittedName>
        <fullName evidence="6">Membrane protein YphA (DoxX/SURF4 family)</fullName>
    </submittedName>
</protein>
<keyword evidence="3 5" id="KW-1133">Transmembrane helix</keyword>